<dbReference type="InterPro" id="IPR004792">
    <property type="entry name" value="BaiN-like"/>
</dbReference>
<evidence type="ECO:0000256" key="2">
    <source>
        <dbReference type="ARBA" id="ARBA00022630"/>
    </source>
</evidence>
<gene>
    <name evidence="6" type="ORF">OCGS_0902</name>
</gene>
<evidence type="ECO:0000256" key="3">
    <source>
        <dbReference type="ARBA" id="ARBA00022827"/>
    </source>
</evidence>
<evidence type="ECO:0000259" key="4">
    <source>
        <dbReference type="Pfam" id="PF03486"/>
    </source>
</evidence>
<evidence type="ECO:0000256" key="1">
    <source>
        <dbReference type="ARBA" id="ARBA00001974"/>
    </source>
</evidence>
<dbReference type="PANTHER" id="PTHR42887:SF1">
    <property type="entry name" value="BLR3961 PROTEIN"/>
    <property type="match status" value="1"/>
</dbReference>
<comment type="caution">
    <text evidence="6">The sequence shown here is derived from an EMBL/GenBank/DDBJ whole genome shotgun (WGS) entry which is preliminary data.</text>
</comment>
<dbReference type="eggNOG" id="COG2081">
    <property type="taxonomic scope" value="Bacteria"/>
</dbReference>
<dbReference type="InterPro" id="IPR057661">
    <property type="entry name" value="RsdA/BaiN/AoA(So)_Rossmann"/>
</dbReference>
<dbReference type="STRING" id="1231392.OCGS_0902"/>
<accession>K2HEA8</accession>
<dbReference type="Pfam" id="PF22780">
    <property type="entry name" value="HI0933_like_1st"/>
    <property type="match status" value="1"/>
</dbReference>
<name>K2HEA8_9RHOB</name>
<organism evidence="6 7">
    <name type="scientific">Oceaniovalibus guishaninsula JLT2003</name>
    <dbReference type="NCBI Taxonomy" id="1231392"/>
    <lineage>
        <taxon>Bacteria</taxon>
        <taxon>Pseudomonadati</taxon>
        <taxon>Pseudomonadota</taxon>
        <taxon>Alphaproteobacteria</taxon>
        <taxon>Rhodobacterales</taxon>
        <taxon>Roseobacteraceae</taxon>
        <taxon>Oceaniovalibus</taxon>
    </lineage>
</organism>
<keyword evidence="3" id="KW-0274">FAD</keyword>
<dbReference type="EMBL" id="AMGO01000012">
    <property type="protein sequence ID" value="EKE44867.1"/>
    <property type="molecule type" value="Genomic_DNA"/>
</dbReference>
<evidence type="ECO:0008006" key="8">
    <source>
        <dbReference type="Google" id="ProtNLM"/>
    </source>
</evidence>
<keyword evidence="7" id="KW-1185">Reference proteome</keyword>
<dbReference type="SUPFAM" id="SSF51905">
    <property type="entry name" value="FAD/NAD(P)-binding domain"/>
    <property type="match status" value="1"/>
</dbReference>
<dbReference type="NCBIfam" id="TIGR03862">
    <property type="entry name" value="flavo_PP4765"/>
    <property type="match status" value="1"/>
</dbReference>
<dbReference type="InterPro" id="IPR022460">
    <property type="entry name" value="Flavoprotein_PP4765"/>
</dbReference>
<feature type="domain" description="RsdA/BaiN/AoA(So)-like Rossmann fold-like" evidence="4">
    <location>
        <begin position="3"/>
        <end position="204"/>
    </location>
</feature>
<evidence type="ECO:0000313" key="7">
    <source>
        <dbReference type="Proteomes" id="UP000006765"/>
    </source>
</evidence>
<dbReference type="InterPro" id="IPR023166">
    <property type="entry name" value="BaiN-like_dom_sf"/>
</dbReference>
<dbReference type="SUPFAM" id="SSF160996">
    <property type="entry name" value="HI0933 insert domain-like"/>
    <property type="match status" value="1"/>
</dbReference>
<evidence type="ECO:0000313" key="6">
    <source>
        <dbReference type="EMBL" id="EKE44867.1"/>
    </source>
</evidence>
<reference evidence="6 7" key="1">
    <citation type="journal article" date="2012" name="J. Bacteriol.">
        <title>Draft Genome Sequence of Oceaniovalibus guishaninsula JLT2003T.</title>
        <authorList>
            <person name="Tang K."/>
            <person name="Liu K."/>
            <person name="Jiao N."/>
        </authorList>
    </citation>
    <scope>NUCLEOTIDE SEQUENCE [LARGE SCALE GENOMIC DNA]</scope>
    <source>
        <strain evidence="6 7">JLT2003</strain>
    </source>
</reference>
<dbReference type="Pfam" id="PF03486">
    <property type="entry name" value="HI0933_like"/>
    <property type="match status" value="1"/>
</dbReference>
<feature type="domain" description="RsdA/BaiN/AoA(So)-like insert" evidence="5">
    <location>
        <begin position="15"/>
        <end position="101"/>
    </location>
</feature>
<sequence length="223" mass="23674">MPWLTERGIAVVPFQPANAGLTVDWSDHMAPFFGTPLKNVVLSAGTTRMRGECVLTRRGLEGGAIYAVSRDVLEGADLTLDLLPDRSKDRIRARLATATGSLGNRLRKGLGLPPAARALALEFARPFPRDPAILKRLPVRHGGLRPLDEAISSAGGVRWDAVDDGLMLTALPGIWAAGEMLDWEAPTGGYLLTACLATGRHAGRAAARWLAGATPLSAGRGRL</sequence>
<dbReference type="Gene3D" id="2.40.30.10">
    <property type="entry name" value="Translation factors"/>
    <property type="match status" value="2"/>
</dbReference>
<proteinExistence type="predicted"/>
<dbReference type="Proteomes" id="UP000006765">
    <property type="component" value="Unassembled WGS sequence"/>
</dbReference>
<dbReference type="Gene3D" id="1.10.8.260">
    <property type="entry name" value="HI0933 insert domain-like"/>
    <property type="match status" value="1"/>
</dbReference>
<dbReference type="InterPro" id="IPR055178">
    <property type="entry name" value="RsdA/BaiN/AoA(So)-like_dom"/>
</dbReference>
<dbReference type="InterPro" id="IPR036188">
    <property type="entry name" value="FAD/NAD-bd_sf"/>
</dbReference>
<evidence type="ECO:0000259" key="5">
    <source>
        <dbReference type="Pfam" id="PF22780"/>
    </source>
</evidence>
<keyword evidence="2" id="KW-0285">Flavoprotein</keyword>
<dbReference type="PATRIC" id="fig|1231392.3.peg.907"/>
<dbReference type="Gene3D" id="3.50.50.60">
    <property type="entry name" value="FAD/NAD(P)-binding domain"/>
    <property type="match status" value="2"/>
</dbReference>
<protein>
    <recommendedName>
        <fullName evidence="8">NAD(FAD)-utilizing dehydrogenase</fullName>
    </recommendedName>
</protein>
<comment type="cofactor">
    <cofactor evidence="1">
        <name>FAD</name>
        <dbReference type="ChEBI" id="CHEBI:57692"/>
    </cofactor>
</comment>
<dbReference type="PANTHER" id="PTHR42887">
    <property type="entry name" value="OS12G0638800 PROTEIN"/>
    <property type="match status" value="1"/>
</dbReference>
<dbReference type="AlphaFoldDB" id="K2HEA8"/>